<comment type="caution">
    <text evidence="3">The sequence shown here is derived from an EMBL/GenBank/DDBJ whole genome shotgun (WGS) entry which is preliminary data.</text>
</comment>
<evidence type="ECO:0000256" key="2">
    <source>
        <dbReference type="ARBA" id="ARBA00023125"/>
    </source>
</evidence>
<dbReference type="EMBL" id="JBFOHK010000002">
    <property type="protein sequence ID" value="MEW9572174.1"/>
    <property type="molecule type" value="Genomic_DNA"/>
</dbReference>
<sequence length="490" mass="53732">MNRPFDAARYAGLLEGLEVSELRLSDVRRDNGKLRIDSGYFAKPMLAADKEVRAYTGGHDELGPLFSRFVKGIFDINAESYSETGVPFLRILNLRSGVIDDSNLALIPETIHETEKKTELRRGDIVLSKTAYPAASVVTLNRCNTSQDTIATRLSPYGKSVFAPEALVAYLNSNLGERLLQRQFQGNVQLHLSLDDGRKVPVPRLGQRLQACIVDCFQTAITFHDEAKTAQARGERQLLSALGLADWQPPQPLSYVRRSRDAFAAGRLDAEHFKPSYVELEAHLRATGRSCALQTLLTVNERGAQPDYADQGLPVVNSKHVVNGEVRLDAENRTASSGRRALTIRYGDVLMNGTGVGTIGRTAPYLHATGALPDNHVTVLRPQPSAIDPVYLSVYLNSRAGQSQVEKWLRGSSGQIELYPNDIARFLVWQAPEHVQQAIRQSVDAAFAAKQRAATLLDAAKRTVEIAIEDSEAAALAWLQAARAQAEGAP</sequence>
<keyword evidence="2" id="KW-0238">DNA-binding</keyword>
<dbReference type="Gene3D" id="3.90.220.20">
    <property type="entry name" value="DNA methylase specificity domains"/>
    <property type="match status" value="2"/>
</dbReference>
<evidence type="ECO:0000313" key="3">
    <source>
        <dbReference type="EMBL" id="MEW9572174.1"/>
    </source>
</evidence>
<organism evidence="3 4">
    <name type="scientific">Rhodanobacter lycopersici</name>
    <dbReference type="NCBI Taxonomy" id="3162487"/>
    <lineage>
        <taxon>Bacteria</taxon>
        <taxon>Pseudomonadati</taxon>
        <taxon>Pseudomonadota</taxon>
        <taxon>Gammaproteobacteria</taxon>
        <taxon>Lysobacterales</taxon>
        <taxon>Rhodanobacteraceae</taxon>
        <taxon>Rhodanobacter</taxon>
    </lineage>
</organism>
<name>A0ABV3QEC5_9GAMM</name>
<accession>A0ABV3QEC5</accession>
<dbReference type="InterPro" id="IPR052021">
    <property type="entry name" value="Type-I_RS_S_subunit"/>
</dbReference>
<gene>
    <name evidence="3" type="ORF">ABQJ54_10445</name>
</gene>
<proteinExistence type="predicted"/>
<evidence type="ECO:0000313" key="4">
    <source>
        <dbReference type="Proteomes" id="UP001556220"/>
    </source>
</evidence>
<evidence type="ECO:0000256" key="1">
    <source>
        <dbReference type="ARBA" id="ARBA00022747"/>
    </source>
</evidence>
<protein>
    <recommendedName>
        <fullName evidence="5">Type I restriction modification DNA specificity domain-containing protein</fullName>
    </recommendedName>
</protein>
<dbReference type="Proteomes" id="UP001556220">
    <property type="component" value="Unassembled WGS sequence"/>
</dbReference>
<dbReference type="RefSeq" id="WP_367854229.1">
    <property type="nucleotide sequence ID" value="NZ_JBFOHK010000002.1"/>
</dbReference>
<keyword evidence="1" id="KW-0680">Restriction system</keyword>
<keyword evidence="4" id="KW-1185">Reference proteome</keyword>
<dbReference type="SUPFAM" id="SSF116734">
    <property type="entry name" value="DNA methylase specificity domain"/>
    <property type="match status" value="2"/>
</dbReference>
<dbReference type="PANTHER" id="PTHR30408">
    <property type="entry name" value="TYPE-1 RESTRICTION ENZYME ECOKI SPECIFICITY PROTEIN"/>
    <property type="match status" value="1"/>
</dbReference>
<dbReference type="PANTHER" id="PTHR30408:SF12">
    <property type="entry name" value="TYPE I RESTRICTION ENZYME MJAVIII SPECIFICITY SUBUNIT"/>
    <property type="match status" value="1"/>
</dbReference>
<reference evidence="3 4" key="1">
    <citation type="submission" date="2024-06" db="EMBL/GenBank/DDBJ databases">
        <authorList>
            <person name="Woo H."/>
        </authorList>
    </citation>
    <scope>NUCLEOTIDE SEQUENCE [LARGE SCALE GENOMIC DNA]</scope>
    <source>
        <strain evidence="3 4">Si-c</strain>
    </source>
</reference>
<evidence type="ECO:0008006" key="5">
    <source>
        <dbReference type="Google" id="ProtNLM"/>
    </source>
</evidence>
<dbReference type="InterPro" id="IPR044946">
    <property type="entry name" value="Restrct_endonuc_typeI_TRD_sf"/>
</dbReference>